<name>A0A197JMV9_9FUNG</name>
<evidence type="ECO:0000256" key="1">
    <source>
        <dbReference type="SAM" id="Phobius"/>
    </source>
</evidence>
<keyword evidence="1" id="KW-0472">Membrane</keyword>
<keyword evidence="1" id="KW-0812">Transmembrane</keyword>
<keyword evidence="3" id="KW-1185">Reference proteome</keyword>
<reference evidence="2 3" key="1">
    <citation type="submission" date="2016-05" db="EMBL/GenBank/DDBJ databases">
        <title>Genome sequencing reveals origins of a unique bacterial endosymbiosis in the earliest lineages of terrestrial Fungi.</title>
        <authorList>
            <consortium name="DOE Joint Genome Institute"/>
            <person name="Uehling J."/>
            <person name="Gryganskyi A."/>
            <person name="Hameed K."/>
            <person name="Tschaplinski T."/>
            <person name="Misztal P."/>
            <person name="Wu S."/>
            <person name="Desiro A."/>
            <person name="Vande Pol N."/>
            <person name="Du Z.-Y."/>
            <person name="Zienkiewicz A."/>
            <person name="Zienkiewicz K."/>
            <person name="Morin E."/>
            <person name="Tisserant E."/>
            <person name="Splivallo R."/>
            <person name="Hainaut M."/>
            <person name="Henrissat B."/>
            <person name="Ohm R."/>
            <person name="Kuo A."/>
            <person name="Yan J."/>
            <person name="Lipzen A."/>
            <person name="Nolan M."/>
            <person name="Labutti K."/>
            <person name="Barry K."/>
            <person name="Goldstein A."/>
            <person name="Labbe J."/>
            <person name="Schadt C."/>
            <person name="Tuskan G."/>
            <person name="Grigoriev I."/>
            <person name="Martin F."/>
            <person name="Vilgalys R."/>
            <person name="Bonito G."/>
        </authorList>
    </citation>
    <scope>NUCLEOTIDE SEQUENCE [LARGE SCALE GENOMIC DNA]</scope>
    <source>
        <strain evidence="2 3">AG-77</strain>
    </source>
</reference>
<proteinExistence type="predicted"/>
<dbReference type="EMBL" id="KV442066">
    <property type="protein sequence ID" value="OAQ26490.1"/>
    <property type="molecule type" value="Genomic_DNA"/>
</dbReference>
<gene>
    <name evidence="2" type="ORF">K457DRAFT_694787</name>
</gene>
<keyword evidence="1" id="KW-1133">Transmembrane helix</keyword>
<sequence length="132" mass="15396">MTVIVPSISTLLCFRPFVCCSFTHTSCFFFHSLLFLVVLYYPQCFRHEHGCTTSSSLLLHLARSFFAPFFHLPAFMIFHATKTRKSLDNYVPSFSYPKVKNDDECCLPCIVEKETDGRTYKRNMHPFSSTWK</sequence>
<evidence type="ECO:0000313" key="3">
    <source>
        <dbReference type="Proteomes" id="UP000078512"/>
    </source>
</evidence>
<organism evidence="2 3">
    <name type="scientific">Linnemannia elongata AG-77</name>
    <dbReference type="NCBI Taxonomy" id="1314771"/>
    <lineage>
        <taxon>Eukaryota</taxon>
        <taxon>Fungi</taxon>
        <taxon>Fungi incertae sedis</taxon>
        <taxon>Mucoromycota</taxon>
        <taxon>Mortierellomycotina</taxon>
        <taxon>Mortierellomycetes</taxon>
        <taxon>Mortierellales</taxon>
        <taxon>Mortierellaceae</taxon>
        <taxon>Linnemannia</taxon>
    </lineage>
</organism>
<evidence type="ECO:0000313" key="2">
    <source>
        <dbReference type="EMBL" id="OAQ26490.1"/>
    </source>
</evidence>
<feature type="transmembrane region" description="Helical" evidence="1">
    <location>
        <begin position="61"/>
        <end position="80"/>
    </location>
</feature>
<dbReference type="AlphaFoldDB" id="A0A197JMV9"/>
<dbReference type="Proteomes" id="UP000078512">
    <property type="component" value="Unassembled WGS sequence"/>
</dbReference>
<accession>A0A197JMV9</accession>
<feature type="transmembrane region" description="Helical" evidence="1">
    <location>
        <begin position="12"/>
        <end position="41"/>
    </location>
</feature>
<protein>
    <submittedName>
        <fullName evidence="2">Uncharacterized protein</fullName>
    </submittedName>
</protein>